<feature type="compositionally biased region" description="Polar residues" evidence="1">
    <location>
        <begin position="165"/>
        <end position="178"/>
    </location>
</feature>
<accession>A0A9P5XR45</accession>
<feature type="region of interest" description="Disordered" evidence="1">
    <location>
        <begin position="1"/>
        <end position="179"/>
    </location>
</feature>
<dbReference type="Proteomes" id="UP000807353">
    <property type="component" value="Unassembled WGS sequence"/>
</dbReference>
<evidence type="ECO:0000256" key="1">
    <source>
        <dbReference type="SAM" id="MobiDB-lite"/>
    </source>
</evidence>
<comment type="caution">
    <text evidence="2">The sequence shown here is derived from an EMBL/GenBank/DDBJ whole genome shotgun (WGS) entry which is preliminary data.</text>
</comment>
<dbReference type="AlphaFoldDB" id="A0A9P5XR45"/>
<keyword evidence="3" id="KW-1185">Reference proteome</keyword>
<dbReference type="EMBL" id="MU150712">
    <property type="protein sequence ID" value="KAF9455383.1"/>
    <property type="molecule type" value="Genomic_DNA"/>
</dbReference>
<feature type="compositionally biased region" description="Basic residues" evidence="1">
    <location>
        <begin position="498"/>
        <end position="520"/>
    </location>
</feature>
<sequence length="520" mass="57396">MQARAPTIKTNKKTSTPEIHPPSTTIPPPSNITRPKKRELLPLTPHRTGAPIKRHASDSIVPRFSEDPFTAQPHVPTSIKYTLNPVPPLKSPQNLPKQLPTTTNDKNQNSRMDAPMEDPPSPSPQTPNLTTEPQNTDPTTQEAHSTNPHPNTHQTDSSNPDDHTTSTPTNEPSKNDPSATDALVAINGVVTNTNGLRRTAIPGDGFPVPQLGDSVWRNIPPTMKANWTAKPGPKAWARLYRAYYTEDMSSQAQDIKKLIERFTNAPDVLVSTPIAENRPSPASGPPHHFLISGLSQHAHDRLINTRVIATETTIILTIPFIQPLPEYIGTLENFSLGESEHDKKIVANTVKSALETNPGITAFVNDHLPRTNPRTTLPTPTSIRIETLRIRTSKTTNKVVWNIYCVNPPPLPFNKYIQWAKMIKGLNFPTEDFGAGRMRSTDHRGINKQFHCAGCKSCDHPTGLCPLPDIQGWLGPAHATEDLSLYDQHTTHTESNRGRGRGQSRGGRGRSRGTRSRGRF</sequence>
<dbReference type="OrthoDB" id="2970403at2759"/>
<feature type="compositionally biased region" description="Low complexity" evidence="1">
    <location>
        <begin position="14"/>
        <end position="23"/>
    </location>
</feature>
<organism evidence="2 3">
    <name type="scientific">Collybia nuda</name>
    <dbReference type="NCBI Taxonomy" id="64659"/>
    <lineage>
        <taxon>Eukaryota</taxon>
        <taxon>Fungi</taxon>
        <taxon>Dikarya</taxon>
        <taxon>Basidiomycota</taxon>
        <taxon>Agaricomycotina</taxon>
        <taxon>Agaricomycetes</taxon>
        <taxon>Agaricomycetidae</taxon>
        <taxon>Agaricales</taxon>
        <taxon>Tricholomatineae</taxon>
        <taxon>Clitocybaceae</taxon>
        <taxon>Collybia</taxon>
    </lineage>
</organism>
<protein>
    <submittedName>
        <fullName evidence="2">Uncharacterized protein</fullName>
    </submittedName>
</protein>
<feature type="compositionally biased region" description="Polar residues" evidence="1">
    <location>
        <begin position="91"/>
        <end position="111"/>
    </location>
</feature>
<proteinExistence type="predicted"/>
<gene>
    <name evidence="2" type="ORF">BDZ94DRAFT_1369154</name>
</gene>
<evidence type="ECO:0000313" key="3">
    <source>
        <dbReference type="Proteomes" id="UP000807353"/>
    </source>
</evidence>
<reference evidence="2" key="1">
    <citation type="submission" date="2020-11" db="EMBL/GenBank/DDBJ databases">
        <authorList>
            <consortium name="DOE Joint Genome Institute"/>
            <person name="Ahrendt S."/>
            <person name="Riley R."/>
            <person name="Andreopoulos W."/>
            <person name="Labutti K."/>
            <person name="Pangilinan J."/>
            <person name="Ruiz-Duenas F.J."/>
            <person name="Barrasa J.M."/>
            <person name="Sanchez-Garcia M."/>
            <person name="Camarero S."/>
            <person name="Miyauchi S."/>
            <person name="Serrano A."/>
            <person name="Linde D."/>
            <person name="Babiker R."/>
            <person name="Drula E."/>
            <person name="Ayuso-Fernandez I."/>
            <person name="Pacheco R."/>
            <person name="Padilla G."/>
            <person name="Ferreira P."/>
            <person name="Barriuso J."/>
            <person name="Kellner H."/>
            <person name="Castanera R."/>
            <person name="Alfaro M."/>
            <person name="Ramirez L."/>
            <person name="Pisabarro A.G."/>
            <person name="Kuo A."/>
            <person name="Tritt A."/>
            <person name="Lipzen A."/>
            <person name="He G."/>
            <person name="Yan M."/>
            <person name="Ng V."/>
            <person name="Cullen D."/>
            <person name="Martin F."/>
            <person name="Rosso M.-N."/>
            <person name="Henrissat B."/>
            <person name="Hibbett D."/>
            <person name="Martinez A.T."/>
            <person name="Grigoriev I.V."/>
        </authorList>
    </citation>
    <scope>NUCLEOTIDE SEQUENCE</scope>
    <source>
        <strain evidence="2">CBS 247.69</strain>
    </source>
</reference>
<feature type="region of interest" description="Disordered" evidence="1">
    <location>
        <begin position="489"/>
        <end position="520"/>
    </location>
</feature>
<evidence type="ECO:0000313" key="2">
    <source>
        <dbReference type="EMBL" id="KAF9455383.1"/>
    </source>
</evidence>
<feature type="compositionally biased region" description="Polar residues" evidence="1">
    <location>
        <begin position="126"/>
        <end position="158"/>
    </location>
</feature>
<name>A0A9P5XR45_9AGAR</name>